<geneLocation type="plasmid" evidence="5">
    <name>CBM2636p</name>
</geneLocation>
<dbReference type="Gene3D" id="3.40.50.300">
    <property type="entry name" value="P-loop containing nucleotide triphosphate hydrolases"/>
    <property type="match status" value="2"/>
</dbReference>
<dbReference type="OMA" id="AMNPLCT"/>
<keyword evidence="3" id="KW-0378">Hydrolase</keyword>
<evidence type="ECO:0000313" key="4">
    <source>
        <dbReference type="EMBL" id="SOY77237.1"/>
    </source>
</evidence>
<proteinExistence type="predicted"/>
<dbReference type="InterPro" id="IPR045572">
    <property type="entry name" value="RE_endonuc_C"/>
</dbReference>
<dbReference type="EMBL" id="LT984815">
    <property type="protein sequence ID" value="SPD69092.1"/>
    <property type="molecule type" value="Genomic_DNA"/>
</dbReference>
<geneLocation type="plasmid" evidence="7">
    <name>cbm2589_p</name>
</geneLocation>
<dbReference type="Proteomes" id="UP000257016">
    <property type="component" value="Unassembled WGS sequence"/>
</dbReference>
<dbReference type="Pfam" id="PF19778">
    <property type="entry name" value="RE_endonuc"/>
    <property type="match status" value="1"/>
</dbReference>
<feature type="domain" description="Helicase/UvrB N-terminal" evidence="1">
    <location>
        <begin position="81"/>
        <end position="255"/>
    </location>
</feature>
<dbReference type="InterPro" id="IPR006935">
    <property type="entry name" value="Helicase/UvrB_N"/>
</dbReference>
<dbReference type="RefSeq" id="WP_012354402.1">
    <property type="nucleotide sequence ID" value="NZ_CBCRZP010000057.1"/>
</dbReference>
<dbReference type="REBASE" id="265412">
    <property type="entry name" value="Cta3679ORF10002P"/>
</dbReference>
<dbReference type="REBASE" id="265424">
    <property type="entry name" value="Cta66322ORF10002P"/>
</dbReference>
<evidence type="ECO:0000313" key="5">
    <source>
        <dbReference type="EMBL" id="SPD69092.1"/>
    </source>
</evidence>
<dbReference type="GeneID" id="29763407"/>
<evidence type="ECO:0000313" key="7">
    <source>
        <dbReference type="Proteomes" id="UP000256297"/>
    </source>
</evidence>
<dbReference type="AlphaFoldDB" id="A0A375HSW1"/>
<sequence>MKLKFDSTLEYQHDAFNAVTDLFEGMAFSQDSHSVTLGTETMFGGEHAELGIGNIMPLAPTQFLANLQSVQARNNVPKSRALIEEGGPYDFPNFSIEMETGTGKTYVYLRTVFELNRLYGFRKFVVVVPSVAIREGVTTSLVLMRDHFRDLYDNVAFDSFVYNSRDLSRVRQFAVNNEIQIMVINIQAFAKDAEKAGNVIHQEQDRMSGRKPIDFVRATNPIVIIDEPQSVDTTAKSQKAIAGLNPLLCLRYSATHVHPYNLLYQLDPIRAYDLRLVKQIEVVDANPVRDFNRTMVRLDWIGYPGRAKTPQAKVTVFEDTSNGPREKPVTLKHGADLSLFTNRSDYEGYQVTNISAEPGSEYIEFGNGQILELSRETGGMADERMKNQIRQTVEEHFAKEKKFKALGIKVLSLFFLDQVGSYRQYDDEGNRCNGKVSQWFEEIYAEVAAKSIYQGVLTYSAEQVHDGYFSADRRKGKVVTLLDTSGSTAKDDETYELIMKDKERLLDPEEPLRFIFSHSALKEGWDNPNVFQICTLREMGTENERRQTLGRGLRLPVNKDGDRIFNEQINRLTVIANESFQDYAKGLQADIEKAIDPDGSFRFGRVPKLAFTPLLNPEGTAQLTEEQSEAIWKHLVSKGFLDRNGDFESAFKPNSEGFTLNLPLDFSAEGFEAAVVGRLNRFVPRDFVKDARMRESVKYNKRVELNPEFQILWEKISRKTRYSVEFQTDELIAKAILKMRDMPEIKAVRIEVTKRSVDITEAGVDGGLVTSNRTYVVANEQPLPDILAFLQRETELTRGTLVRILKDCGQLNYFGINPQAFMTECAKLINRALHELIVDGIKYEPIAGQAYEMRLFEEAEVEEYLDRLYAVKEKAGILPDGTEVPRTPYDWISFDSEVERTVAERLDGDPQVKFFCKLPRGFKVPTPIGNYNPDWAIVLEDDGKLYLVRETKSTLDSDKLRDSENRRIKCGKAHFKALGVDFKAATNIHEVLTGAA</sequence>
<feature type="domain" description="Type III restriction enzyme C-terminal endonuclease" evidence="2">
    <location>
        <begin position="887"/>
        <end position="987"/>
    </location>
</feature>
<dbReference type="Proteomes" id="UP000254259">
    <property type="component" value="Plasmid CBM2636p"/>
</dbReference>
<evidence type="ECO:0000313" key="3">
    <source>
        <dbReference type="EMBL" id="SOY75220.1"/>
    </source>
</evidence>
<evidence type="ECO:0000259" key="2">
    <source>
        <dbReference type="Pfam" id="PF19778"/>
    </source>
</evidence>
<dbReference type="Proteomes" id="UP000256297">
    <property type="component" value="Plasmid CBM2589_p"/>
</dbReference>
<organism evidence="3 7">
    <name type="scientific">Cupriavidus taiwanensis</name>
    <dbReference type="NCBI Taxonomy" id="164546"/>
    <lineage>
        <taxon>Bacteria</taxon>
        <taxon>Pseudomonadati</taxon>
        <taxon>Pseudomonadota</taxon>
        <taxon>Betaproteobacteria</taxon>
        <taxon>Burkholderiales</taxon>
        <taxon>Burkholderiaceae</taxon>
        <taxon>Cupriavidus</taxon>
    </lineage>
</organism>
<name>A0A375HSW1_9BURK</name>
<dbReference type="GO" id="GO:0003677">
    <property type="term" value="F:DNA binding"/>
    <property type="evidence" value="ECO:0007669"/>
    <property type="project" value="InterPro"/>
</dbReference>
<dbReference type="EMBL" id="OFSP01000040">
    <property type="protein sequence ID" value="SOY75220.1"/>
    <property type="molecule type" value="Genomic_DNA"/>
</dbReference>
<evidence type="ECO:0000259" key="1">
    <source>
        <dbReference type="Pfam" id="PF04851"/>
    </source>
</evidence>
<dbReference type="EMBL" id="OFSN01000028">
    <property type="protein sequence ID" value="SOY77237.1"/>
    <property type="molecule type" value="Genomic_DNA"/>
</dbReference>
<reference evidence="6 7" key="1">
    <citation type="submission" date="2018-01" db="EMBL/GenBank/DDBJ databases">
        <authorList>
            <person name="Clerissi C."/>
        </authorList>
    </citation>
    <scope>NUCLEOTIDE SEQUENCE [LARGE SCALE GENOMIC DNA]</scope>
    <source>
        <strain evidence="4">Cupriavidus taiwanensis LMG 19430</strain>
        <strain evidence="3">Cupriavidus taiwanensis STM 3521</strain>
        <strain evidence="5">Cupriavidus taiwanensis SWF 66322</strain>
        <plasmid evidence="7">cbm2589_p</plasmid>
        <plasmid evidence="6">cbm2636p</plasmid>
        <plasmid evidence="5">CBM2636p</plasmid>
    </source>
</reference>
<gene>
    <name evidence="4" type="ORF">CBM2586_P10020</name>
    <name evidence="3" type="ORF">CBM2589_P10016</name>
    <name evidence="5" type="ORF">CBM2636_P10003</name>
</gene>
<evidence type="ECO:0000313" key="6">
    <source>
        <dbReference type="Proteomes" id="UP000254259"/>
    </source>
</evidence>
<geneLocation type="plasmid" evidence="6">
    <name>cbm2636p</name>
</geneLocation>
<dbReference type="GO" id="GO:0005524">
    <property type="term" value="F:ATP binding"/>
    <property type="evidence" value="ECO:0007669"/>
    <property type="project" value="InterPro"/>
</dbReference>
<protein>
    <submittedName>
        <fullName evidence="3">Type III restriction enzyme</fullName>
        <ecNumber evidence="3">3.1.21.5</ecNumber>
    </submittedName>
</protein>
<keyword evidence="5" id="KW-0614">Plasmid</keyword>
<dbReference type="InterPro" id="IPR027417">
    <property type="entry name" value="P-loop_NTPase"/>
</dbReference>
<dbReference type="Pfam" id="PF04851">
    <property type="entry name" value="ResIII"/>
    <property type="match status" value="1"/>
</dbReference>
<dbReference type="EC" id="3.1.21.5" evidence="3"/>
<dbReference type="GO" id="GO:0015668">
    <property type="term" value="F:type III site-specific deoxyribonuclease activity"/>
    <property type="evidence" value="ECO:0007669"/>
    <property type="project" value="UniProtKB-EC"/>
</dbReference>
<dbReference type="SUPFAM" id="SSF52540">
    <property type="entry name" value="P-loop containing nucleoside triphosphate hydrolases"/>
    <property type="match status" value="2"/>
</dbReference>
<accession>A0A375HSW1</accession>